<protein>
    <recommendedName>
        <fullName evidence="3">Secreted protein</fullName>
    </recommendedName>
</protein>
<accession>A0A6F8XW71</accession>
<name>A0A6F8XW71_9ACTN</name>
<dbReference type="EMBL" id="AP022870">
    <property type="protein sequence ID" value="BCB78060.1"/>
    <property type="molecule type" value="Genomic_DNA"/>
</dbReference>
<dbReference type="Pfam" id="PF18143">
    <property type="entry name" value="HAD_SAK_2"/>
    <property type="match status" value="1"/>
</dbReference>
<sequence length="168" mass="18747">MPVIPDRPMLFLDVDGTLIPFAARPDGPARQARGGSAAVEVGNPMLDRLNLEDGPRLLALGCDLVWATSWMAEANEVVSPWIGLPELPVMDWPDDDDQPVEGIHWKTRALVERAAGRTFVWVDDEITGLDREWIAEHHRGRALAHRVDPRVGLTHVDFQTIRHWLAAA</sequence>
<evidence type="ECO:0000313" key="2">
    <source>
        <dbReference type="Proteomes" id="UP000502508"/>
    </source>
</evidence>
<dbReference type="KEGG" id="pfla:Pflav_044700"/>
<dbReference type="RefSeq" id="WP_173037684.1">
    <property type="nucleotide sequence ID" value="NZ_AP022870.1"/>
</dbReference>
<keyword evidence="2" id="KW-1185">Reference proteome</keyword>
<dbReference type="Proteomes" id="UP000502508">
    <property type="component" value="Chromosome"/>
</dbReference>
<evidence type="ECO:0000313" key="1">
    <source>
        <dbReference type="EMBL" id="BCB78060.1"/>
    </source>
</evidence>
<dbReference type="AlphaFoldDB" id="A0A6F8XW71"/>
<evidence type="ECO:0008006" key="3">
    <source>
        <dbReference type="Google" id="ProtNLM"/>
    </source>
</evidence>
<reference evidence="1 2" key="1">
    <citation type="submission" date="2020-03" db="EMBL/GenBank/DDBJ databases">
        <title>Whole genome shotgun sequence of Phytohabitans flavus NBRC 107702.</title>
        <authorList>
            <person name="Komaki H."/>
            <person name="Tamura T."/>
        </authorList>
    </citation>
    <scope>NUCLEOTIDE SEQUENCE [LARGE SCALE GENOMIC DNA]</scope>
    <source>
        <strain evidence="1 2">NBRC 107702</strain>
    </source>
</reference>
<organism evidence="1 2">
    <name type="scientific">Phytohabitans flavus</name>
    <dbReference type="NCBI Taxonomy" id="1076124"/>
    <lineage>
        <taxon>Bacteria</taxon>
        <taxon>Bacillati</taxon>
        <taxon>Actinomycetota</taxon>
        <taxon>Actinomycetes</taxon>
        <taxon>Micromonosporales</taxon>
        <taxon>Micromonosporaceae</taxon>
    </lineage>
</organism>
<gene>
    <name evidence="1" type="ORF">Pflav_044700</name>
</gene>
<proteinExistence type="predicted"/>
<reference evidence="1 2" key="2">
    <citation type="submission" date="2020-03" db="EMBL/GenBank/DDBJ databases">
        <authorList>
            <person name="Ichikawa N."/>
            <person name="Kimura A."/>
            <person name="Kitahashi Y."/>
            <person name="Uohara A."/>
        </authorList>
    </citation>
    <scope>NUCLEOTIDE SEQUENCE [LARGE SCALE GENOMIC DNA]</scope>
    <source>
        <strain evidence="1 2">NBRC 107702</strain>
    </source>
</reference>